<dbReference type="EMBL" id="JABEQE010000001">
    <property type="protein sequence ID" value="MBB2170881.1"/>
    <property type="molecule type" value="Genomic_DNA"/>
</dbReference>
<reference evidence="1 2" key="1">
    <citation type="submission" date="2020-04" db="EMBL/GenBank/DDBJ databases">
        <title>Description of novel Gluconacetobacter.</title>
        <authorList>
            <person name="Sombolestani A."/>
        </authorList>
    </citation>
    <scope>NUCLEOTIDE SEQUENCE [LARGE SCALE GENOMIC DNA]</scope>
    <source>
        <strain evidence="1 2">LMG 27724</strain>
    </source>
</reference>
<keyword evidence="2" id="KW-1185">Reference proteome</keyword>
<dbReference type="GO" id="GO:0016740">
    <property type="term" value="F:transferase activity"/>
    <property type="evidence" value="ECO:0007669"/>
    <property type="project" value="UniProtKB-KW"/>
</dbReference>
<organism evidence="1 2">
    <name type="scientific">Gluconacetobacter asukensis</name>
    <dbReference type="NCBI Taxonomy" id="1017181"/>
    <lineage>
        <taxon>Bacteria</taxon>
        <taxon>Pseudomonadati</taxon>
        <taxon>Pseudomonadota</taxon>
        <taxon>Alphaproteobacteria</taxon>
        <taxon>Acetobacterales</taxon>
        <taxon>Acetobacteraceae</taxon>
        <taxon>Gluconacetobacter</taxon>
    </lineage>
</organism>
<dbReference type="InterPro" id="IPR052985">
    <property type="entry name" value="CoA-trans_III_biosynth/detox"/>
</dbReference>
<dbReference type="Gene3D" id="3.40.50.10540">
    <property type="entry name" value="Crotonobetainyl-coa:carnitine coa-transferase, domain 1"/>
    <property type="match status" value="1"/>
</dbReference>
<dbReference type="Pfam" id="PF02515">
    <property type="entry name" value="CoA_transf_3"/>
    <property type="match status" value="1"/>
</dbReference>
<keyword evidence="1" id="KW-0808">Transferase</keyword>
<dbReference type="Proteomes" id="UP000577891">
    <property type="component" value="Unassembled WGS sequence"/>
</dbReference>
<gene>
    <name evidence="1" type="ORF">HLH35_01900</name>
</gene>
<dbReference type="PANTHER" id="PTHR48229">
    <property type="entry name" value="CAIB/BAIF FAMILY ENZYME (AFU_ORTHOLOGUE AFUA_1G05360)-RELATED"/>
    <property type="match status" value="1"/>
</dbReference>
<proteinExistence type="predicted"/>
<accession>A0A7W4IXJ9</accession>
<dbReference type="PANTHER" id="PTHR48229:SF1">
    <property type="entry name" value="ALPHA METHYLACYL-COA RACEMASE-RELATED"/>
    <property type="match status" value="1"/>
</dbReference>
<name>A0A7W4IXJ9_9PROT</name>
<dbReference type="InterPro" id="IPR023606">
    <property type="entry name" value="CoA-Trfase_III_dom_1_sf"/>
</dbReference>
<protein>
    <submittedName>
        <fullName evidence="1">Acyl-CoA transferase</fullName>
    </submittedName>
</protein>
<dbReference type="AlphaFoldDB" id="A0A7W4IXJ9"/>
<dbReference type="SUPFAM" id="SSF89796">
    <property type="entry name" value="CoA-transferase family III (CaiB/BaiF)"/>
    <property type="match status" value="2"/>
</dbReference>
<evidence type="ECO:0000313" key="1">
    <source>
        <dbReference type="EMBL" id="MBB2170881.1"/>
    </source>
</evidence>
<dbReference type="InterPro" id="IPR003673">
    <property type="entry name" value="CoA-Trfase_fam_III"/>
</dbReference>
<sequence length="454" mass="48735">MTDFLLRDILAATGLAHEASGRVTFSGRERLSSCFPVTELAAAAIGAACLSVADLLNQEGSSLPVIVDHRLASLWFGFSIRPQGWTLPAAWDAIAGDYRTRDGWIKIHTNAAHHKRATLSVLGSTATREAVAEAVTGWNGDELERAIVAAGGCAARLRSRPEWENHLQGKAVSREPLVLCDRGGSCGNSGWRPDRERPLAGLRVLDLTRILAGPVATRFLAGWGAQVLRIDPPGWEEPVVAPDVTLGKQCTRLDLHDAGDRAAFERLLSRADILVHGYRADALDRLGYGAEARQAIRPGLVDVSLDAYGHSGPWANRRGFDSLVQFSSGIAASGMAWRGSDVPVSLPVQALDHATGYLMAAAAVRGIAARLHGDTMTRFRLSLARTAELLFAHEGEYAGDDPGGAGPGDFLEHSEMTAWGPALRLRPPATVGEMRMRWMSPAVLLGSGRAEWNQ</sequence>
<evidence type="ECO:0000313" key="2">
    <source>
        <dbReference type="Proteomes" id="UP000577891"/>
    </source>
</evidence>
<comment type="caution">
    <text evidence="1">The sequence shown here is derived from an EMBL/GenBank/DDBJ whole genome shotgun (WGS) entry which is preliminary data.</text>
</comment>